<dbReference type="NCBIfam" id="TIGR03882">
    <property type="entry name" value="cyclo_dehyd_2"/>
    <property type="match status" value="1"/>
</dbReference>
<proteinExistence type="predicted"/>
<dbReference type="InterPro" id="IPR027624">
    <property type="entry name" value="TOMM_cyclo_SagD"/>
</dbReference>
<protein>
    <submittedName>
        <fullName evidence="3">Bacteriocin biosynthesis cyclodehydratase domain-containing protein</fullName>
    </submittedName>
</protein>
<evidence type="ECO:0000313" key="4">
    <source>
        <dbReference type="Proteomes" id="UP000295818"/>
    </source>
</evidence>
<keyword evidence="4" id="KW-1185">Reference proteome</keyword>
<feature type="compositionally biased region" description="Basic and acidic residues" evidence="1">
    <location>
        <begin position="156"/>
        <end position="166"/>
    </location>
</feature>
<evidence type="ECO:0000259" key="2">
    <source>
        <dbReference type="PROSITE" id="PS51664"/>
    </source>
</evidence>
<evidence type="ECO:0000313" key="3">
    <source>
        <dbReference type="EMBL" id="TCO22994.1"/>
    </source>
</evidence>
<dbReference type="Pfam" id="PF02624">
    <property type="entry name" value="YcaO"/>
    <property type="match status" value="1"/>
</dbReference>
<dbReference type="Gene3D" id="3.30.1330.230">
    <property type="match status" value="1"/>
</dbReference>
<dbReference type="PANTHER" id="PTHR37809">
    <property type="entry name" value="RIBOSOMAL PROTEIN S12 METHYLTHIOTRANSFERASE ACCESSORY FACTOR YCAO"/>
    <property type="match status" value="1"/>
</dbReference>
<dbReference type="EMBL" id="SLWM01000006">
    <property type="protein sequence ID" value="TCO22994.1"/>
    <property type="molecule type" value="Genomic_DNA"/>
</dbReference>
<reference evidence="3 4" key="1">
    <citation type="journal article" date="2015" name="Stand. Genomic Sci.">
        <title>Genomic Encyclopedia of Bacterial and Archaeal Type Strains, Phase III: the genomes of soil and plant-associated and newly described type strains.</title>
        <authorList>
            <person name="Whitman W.B."/>
            <person name="Woyke T."/>
            <person name="Klenk H.P."/>
            <person name="Zhou Y."/>
            <person name="Lilburn T.G."/>
            <person name="Beck B.J."/>
            <person name="De Vos P."/>
            <person name="Vandamme P."/>
            <person name="Eisen J.A."/>
            <person name="Garrity G."/>
            <person name="Hugenholtz P."/>
            <person name="Kyrpides N.C."/>
        </authorList>
    </citation>
    <scope>NUCLEOTIDE SEQUENCE [LARGE SCALE GENOMIC DNA]</scope>
    <source>
        <strain evidence="3 4">VKM Ac-2538</strain>
    </source>
</reference>
<dbReference type="PROSITE" id="PS51664">
    <property type="entry name" value="YCAO"/>
    <property type="match status" value="1"/>
</dbReference>
<dbReference type="Proteomes" id="UP000295818">
    <property type="component" value="Unassembled WGS sequence"/>
</dbReference>
<dbReference type="InterPro" id="IPR022291">
    <property type="entry name" value="Bacteriocin_synth_cyclodeHase"/>
</dbReference>
<accession>A0ABY2BKC4</accession>
<name>A0ABY2BKC4_9ACTN</name>
<feature type="domain" description="YcaO" evidence="2">
    <location>
        <begin position="228"/>
        <end position="604"/>
    </location>
</feature>
<comment type="caution">
    <text evidence="3">The sequence shown here is derived from an EMBL/GenBank/DDBJ whole genome shotgun (WGS) entry which is preliminary data.</text>
</comment>
<dbReference type="PANTHER" id="PTHR37809:SF1">
    <property type="entry name" value="RIBOSOMAL PROTEIN S12 METHYLTHIOTRANSFERASE ACCESSORY FACTOR YCAO"/>
    <property type="match status" value="1"/>
</dbReference>
<feature type="region of interest" description="Disordered" evidence="1">
    <location>
        <begin position="147"/>
        <end position="169"/>
    </location>
</feature>
<dbReference type="Gene3D" id="3.30.40.250">
    <property type="match status" value="1"/>
</dbReference>
<sequence>MRGADAVVAVGDGTLPVLHHWLNGIGLRSAVPTLHAELSGAHATIGPLVLPEDGACYLCWRMRALACAEDFAGAMAAEEELVARRPPVTDEPVLPALVPMVVEALVTDLLALRTGSSQLRLSGAVLTVDGRRETQELHSLLARPDCPACSSHGRRSSAEKPERGELDGAATDFDGIARYTVDPGCGVIRAIDLIPAHVQEPEPPYVVRAELANARFSTDENCFVVCEGKGWTEREAREGALGEALERYAAMTWQPRQRVSSAYGGLDGPGLHPQDLVLFADWQYDIVPFRRWQPQSQLEWVSAQSLVTGETVWIPLLATHLNYYPPPAAALFQPSSNGFAAGSDWSDATARALLEVVERDAFMIAWSHRLPGRRVAAAQVPDERIRVLAASYADRGVELMVHLLPTDTVATVVLAIAWSDRPPAATIGLGASLDPLAAARSAVLEVGQVRSALRTRLASSEVRARLEELSAAPIEVLSLGDHDLMYAAPAVAAAGMRFLREAPLEPWPDLTPQPAAAGNELDVLTRSLAEVAPDVLAVDVTPPDVAALGVSVVRGLVPGFVPIWFGANGARLGGTRLLEMPSRIGLRSRPALVDELNLDPHPLA</sequence>
<dbReference type="InterPro" id="IPR003776">
    <property type="entry name" value="YcaO-like_dom"/>
</dbReference>
<evidence type="ECO:0000256" key="1">
    <source>
        <dbReference type="SAM" id="MobiDB-lite"/>
    </source>
</evidence>
<dbReference type="NCBIfam" id="TIGR03604">
    <property type="entry name" value="TOMM_cyclo_SagD"/>
    <property type="match status" value="1"/>
</dbReference>
<dbReference type="Gene3D" id="3.40.50.720">
    <property type="entry name" value="NAD(P)-binding Rossmann-like Domain"/>
    <property type="match status" value="1"/>
</dbReference>
<gene>
    <name evidence="3" type="ORF">EV644_106302</name>
</gene>
<organism evidence="3 4">
    <name type="scientific">Kribbella orskensis</name>
    <dbReference type="NCBI Taxonomy" id="2512216"/>
    <lineage>
        <taxon>Bacteria</taxon>
        <taxon>Bacillati</taxon>
        <taxon>Actinomycetota</taxon>
        <taxon>Actinomycetes</taxon>
        <taxon>Propionibacteriales</taxon>
        <taxon>Kribbellaceae</taxon>
        <taxon>Kribbella</taxon>
    </lineage>
</organism>
<dbReference type="RefSeq" id="WP_158292875.1">
    <property type="nucleotide sequence ID" value="NZ_SLWM01000006.1"/>
</dbReference>
<dbReference type="Gene3D" id="3.30.160.660">
    <property type="match status" value="1"/>
</dbReference>
<dbReference type="NCBIfam" id="TIGR00702">
    <property type="entry name" value="YcaO-type kinase domain"/>
    <property type="match status" value="1"/>
</dbReference>